<dbReference type="GO" id="GO:0005737">
    <property type="term" value="C:cytoplasm"/>
    <property type="evidence" value="ECO:0007669"/>
    <property type="project" value="UniProtKB-SubCell"/>
</dbReference>
<dbReference type="EMBL" id="JAEAOA010000741">
    <property type="protein sequence ID" value="KAK3611677.1"/>
    <property type="molecule type" value="Genomic_DNA"/>
</dbReference>
<comment type="subcellular location">
    <subcellularLocation>
        <location evidence="1">Cytoplasm</location>
    </subcellularLocation>
</comment>
<evidence type="ECO:0000256" key="15">
    <source>
        <dbReference type="ARBA" id="ARBA00022843"/>
    </source>
</evidence>
<dbReference type="GO" id="GO:0046872">
    <property type="term" value="F:metal ion binding"/>
    <property type="evidence" value="ECO:0007669"/>
    <property type="project" value="UniProtKB-KW"/>
</dbReference>
<dbReference type="InterPro" id="IPR021673">
    <property type="entry name" value="RLR_CTR"/>
</dbReference>
<dbReference type="Pfam" id="PF16739">
    <property type="entry name" value="CARD_2"/>
    <property type="match status" value="1"/>
</dbReference>
<keyword evidence="10" id="KW-0547">Nucleotide-binding</keyword>
<feature type="domain" description="RLR CTR" evidence="23">
    <location>
        <begin position="930"/>
        <end position="1058"/>
    </location>
</feature>
<dbReference type="InterPro" id="IPR031964">
    <property type="entry name" value="CARD_dom"/>
</dbReference>
<evidence type="ECO:0000256" key="8">
    <source>
        <dbReference type="ARBA" id="ARBA00022723"/>
    </source>
</evidence>
<evidence type="ECO:0000256" key="3">
    <source>
        <dbReference type="ARBA" id="ARBA00012552"/>
    </source>
</evidence>
<dbReference type="GO" id="GO:0003724">
    <property type="term" value="F:RNA helicase activity"/>
    <property type="evidence" value="ECO:0007669"/>
    <property type="project" value="UniProtKB-EC"/>
</dbReference>
<evidence type="ECO:0000256" key="5">
    <source>
        <dbReference type="ARBA" id="ARBA00022499"/>
    </source>
</evidence>
<dbReference type="AlphaFoldDB" id="A0AAE0TJL5"/>
<keyword evidence="4" id="KW-0963">Cytoplasm</keyword>
<dbReference type="PROSITE" id="PS51192">
    <property type="entry name" value="HELICASE_ATP_BIND_1"/>
    <property type="match status" value="1"/>
</dbReference>
<evidence type="ECO:0000256" key="2">
    <source>
        <dbReference type="ARBA" id="ARBA00006866"/>
    </source>
</evidence>
<evidence type="ECO:0000313" key="25">
    <source>
        <dbReference type="Proteomes" id="UP001195483"/>
    </source>
</evidence>
<dbReference type="SMART" id="SM00487">
    <property type="entry name" value="DEXDc"/>
    <property type="match status" value="1"/>
</dbReference>
<keyword evidence="7" id="KW-0399">Innate immunity</keyword>
<dbReference type="GO" id="GO:0003723">
    <property type="term" value="F:RNA binding"/>
    <property type="evidence" value="ECO:0007669"/>
    <property type="project" value="UniProtKB-KW"/>
</dbReference>
<organism evidence="24 25">
    <name type="scientific">Potamilus streckersoni</name>
    <dbReference type="NCBI Taxonomy" id="2493646"/>
    <lineage>
        <taxon>Eukaryota</taxon>
        <taxon>Metazoa</taxon>
        <taxon>Spiralia</taxon>
        <taxon>Lophotrochozoa</taxon>
        <taxon>Mollusca</taxon>
        <taxon>Bivalvia</taxon>
        <taxon>Autobranchia</taxon>
        <taxon>Heteroconchia</taxon>
        <taxon>Palaeoheterodonta</taxon>
        <taxon>Unionida</taxon>
        <taxon>Unionoidea</taxon>
        <taxon>Unionidae</taxon>
        <taxon>Ambleminae</taxon>
        <taxon>Lampsilini</taxon>
        <taxon>Potamilus</taxon>
    </lineage>
</organism>
<dbReference type="InterPro" id="IPR014001">
    <property type="entry name" value="Helicase_ATP-bd"/>
</dbReference>
<dbReference type="InterPro" id="IPR006935">
    <property type="entry name" value="Helicase/UvrB_N"/>
</dbReference>
<dbReference type="Pfam" id="PF04851">
    <property type="entry name" value="ResIII"/>
    <property type="match status" value="1"/>
</dbReference>
<evidence type="ECO:0000256" key="11">
    <source>
        <dbReference type="ARBA" id="ARBA00022801"/>
    </source>
</evidence>
<dbReference type="SUPFAM" id="SSF47986">
    <property type="entry name" value="DEATH domain"/>
    <property type="match status" value="1"/>
</dbReference>
<evidence type="ECO:0000256" key="12">
    <source>
        <dbReference type="ARBA" id="ARBA00022806"/>
    </source>
</evidence>
<accession>A0AAE0TJL5</accession>
<keyword evidence="12" id="KW-0347">Helicase</keyword>
<keyword evidence="25" id="KW-1185">Reference proteome</keyword>
<feature type="region of interest" description="Disordered" evidence="20">
    <location>
        <begin position="251"/>
        <end position="275"/>
    </location>
</feature>
<proteinExistence type="inferred from homology"/>
<dbReference type="GO" id="GO:0003677">
    <property type="term" value="F:DNA binding"/>
    <property type="evidence" value="ECO:0007669"/>
    <property type="project" value="InterPro"/>
</dbReference>
<dbReference type="SUPFAM" id="SSF52540">
    <property type="entry name" value="P-loop containing nucleoside triphosphate hydrolases"/>
    <property type="match status" value="2"/>
</dbReference>
<gene>
    <name evidence="24" type="ORF">CHS0354_012047</name>
</gene>
<dbReference type="PANTHER" id="PTHR14074">
    <property type="entry name" value="HELICASE WITH DEATH DOMAIN-RELATED"/>
    <property type="match status" value="1"/>
</dbReference>
<protein>
    <recommendedName>
        <fullName evidence="3">RNA helicase</fullName>
        <ecNumber evidence="3">3.6.4.13</ecNumber>
    </recommendedName>
</protein>
<comment type="catalytic activity">
    <reaction evidence="19">
        <text>ATP + H2O = ADP + phosphate + H(+)</text>
        <dbReference type="Rhea" id="RHEA:13065"/>
        <dbReference type="ChEBI" id="CHEBI:15377"/>
        <dbReference type="ChEBI" id="CHEBI:15378"/>
        <dbReference type="ChEBI" id="CHEBI:30616"/>
        <dbReference type="ChEBI" id="CHEBI:43474"/>
        <dbReference type="ChEBI" id="CHEBI:456216"/>
        <dbReference type="EC" id="3.6.4.13"/>
    </reaction>
    <physiologicalReaction direction="left-to-right" evidence="19">
        <dbReference type="Rhea" id="RHEA:13066"/>
    </physiologicalReaction>
</comment>
<name>A0AAE0TJL5_9BIVA</name>
<dbReference type="Gene3D" id="1.20.1320.30">
    <property type="match status" value="1"/>
</dbReference>
<sequence length="1069" mass="121929">MATASLSSEVSEPPSIPTEETIKFHLQAFIPMISETVDCDKLLAGLTDFNMAERRQIRDMRRNGGTSKDASYKILEMILEKDEPGIYRELLTVLEEDYPLVARVLTKGYIPQEHVIKEKKLQLFISQIVKCLNPTDVLPSLHSKSVISQQDVDEINAENNQHGKSAASMQLLMHISCHIEHWFENFLICLHDNSYAELAKTIDPDFIKDYDEGLVSDEGKYVKKREKFKDLENSMEIEHFVSDYHAADSSSLDLESAPSNPIKPDQIPKLASRGEPDGQYTVAVQQSPESMDCAENTARKLLLDEDLEESATASADQYLQENLHNDLNKGKKEFRDKNIVWDDEVSADLNLDTEDINTENIEMEDGAISLRNYQEELARPALKGTNVIIVAPTGSGKTRVALRIMQKHMELKRGREISKIIFLVNQVALANQQGEACKKHLPSYQTQVISGEAQRNQKGSLKDFIDKRDILVVTAQVLLDALVNKEIESITRFSLLIFDECHHCHAKHTFNQIMSYYMDIKLSESADKTSLPQIVGLTASVGVGKARNMDKAKLHIKKLMANLDAQEISTVCQNIGELSEYVSVPIEETRTVPKRQNDEFGETILRAMNTIEELVMQCELLQKLDNPEQYKAVLKAPAQKGSDQYTQWASKLWKETAKIRDADVRRFINPCRNHLQIYNDTLIIYNDARTRDAIDYLKQEMLLWKQSAILDKNEQDLFDLYEKNIKPEFVQDYPNPKLEALRDMIIEGFKDKPAEESRGIIFVKTRNLAKAITAWLKDTLTLKHLNPIEFVGSNNTGSGKDAMTKVEQVDALKFFRDGRHKLIVATSVAEEGLDISQCNLVIRYDHVTNEIAMVQSRGRGRAQNSQYFVLAEEGKGIAEKEELNMIREIMMHKAIIELQGDIARDPQKVRKELKTYQEEEQLDRKLEARKRKGRLMRTGEFELRCIRCDEYICMSSDVRKVQNAHHVVVLDDFEERVRITKTASRKVIDETIQFVGKLNCRKCGNDMGTVSIHRGLHFPVLKISSFLIVDTNGRQNTCKQWNKAPFEALPLTTTDFNVLLDKRVDSNVD</sequence>
<keyword evidence="15" id="KW-0832">Ubl conjugation</keyword>
<keyword evidence="18" id="KW-0051">Antiviral defense</keyword>
<evidence type="ECO:0000256" key="9">
    <source>
        <dbReference type="ARBA" id="ARBA00022737"/>
    </source>
</evidence>
<dbReference type="Pfam" id="PF11648">
    <property type="entry name" value="RIG-I_C-RD"/>
    <property type="match status" value="1"/>
</dbReference>
<dbReference type="GO" id="GO:0005524">
    <property type="term" value="F:ATP binding"/>
    <property type="evidence" value="ECO:0007669"/>
    <property type="project" value="UniProtKB-KW"/>
</dbReference>
<dbReference type="PANTHER" id="PTHR14074:SF16">
    <property type="entry name" value="ANTIVIRAL INNATE IMMUNE RESPONSE RECEPTOR RIG-I"/>
    <property type="match status" value="1"/>
</dbReference>
<evidence type="ECO:0000259" key="23">
    <source>
        <dbReference type="PROSITE" id="PS51789"/>
    </source>
</evidence>
<reference evidence="24" key="3">
    <citation type="submission" date="2023-05" db="EMBL/GenBank/DDBJ databases">
        <authorList>
            <person name="Smith C.H."/>
        </authorList>
    </citation>
    <scope>NUCLEOTIDE SEQUENCE</scope>
    <source>
        <strain evidence="24">CHS0354</strain>
        <tissue evidence="24">Mantle</tissue>
    </source>
</reference>
<evidence type="ECO:0000256" key="16">
    <source>
        <dbReference type="ARBA" id="ARBA00022859"/>
    </source>
</evidence>
<evidence type="ECO:0000256" key="4">
    <source>
        <dbReference type="ARBA" id="ARBA00022490"/>
    </source>
</evidence>
<dbReference type="Pfam" id="PF18119">
    <property type="entry name" value="RIG-I_C"/>
    <property type="match status" value="1"/>
</dbReference>
<evidence type="ECO:0000256" key="14">
    <source>
        <dbReference type="ARBA" id="ARBA00022840"/>
    </source>
</evidence>
<dbReference type="InterPro" id="IPR051363">
    <property type="entry name" value="RLR_Helicase"/>
</dbReference>
<dbReference type="InterPro" id="IPR011029">
    <property type="entry name" value="DEATH-like_dom_sf"/>
</dbReference>
<dbReference type="Pfam" id="PF00271">
    <property type="entry name" value="Helicase_C"/>
    <property type="match status" value="1"/>
</dbReference>
<dbReference type="CDD" id="cd15804">
    <property type="entry name" value="RLR_C"/>
    <property type="match status" value="1"/>
</dbReference>
<keyword evidence="9" id="KW-0677">Repeat</keyword>
<evidence type="ECO:0000259" key="21">
    <source>
        <dbReference type="PROSITE" id="PS51192"/>
    </source>
</evidence>
<feature type="domain" description="Helicase C-terminal" evidence="22">
    <location>
        <begin position="740"/>
        <end position="917"/>
    </location>
</feature>
<dbReference type="Gene3D" id="1.10.533.10">
    <property type="entry name" value="Death Domain, Fas"/>
    <property type="match status" value="2"/>
</dbReference>
<keyword evidence="17" id="KW-0694">RNA-binding</keyword>
<dbReference type="InterPro" id="IPR001650">
    <property type="entry name" value="Helicase_C-like"/>
</dbReference>
<dbReference type="InterPro" id="IPR027417">
    <property type="entry name" value="P-loop_NTPase"/>
</dbReference>
<evidence type="ECO:0000259" key="22">
    <source>
        <dbReference type="PROSITE" id="PS51194"/>
    </source>
</evidence>
<dbReference type="SMART" id="SM00490">
    <property type="entry name" value="HELICc"/>
    <property type="match status" value="1"/>
</dbReference>
<evidence type="ECO:0000256" key="20">
    <source>
        <dbReference type="SAM" id="MobiDB-lite"/>
    </source>
</evidence>
<evidence type="ECO:0000256" key="17">
    <source>
        <dbReference type="ARBA" id="ARBA00022884"/>
    </source>
</evidence>
<evidence type="ECO:0000256" key="18">
    <source>
        <dbReference type="ARBA" id="ARBA00023118"/>
    </source>
</evidence>
<evidence type="ECO:0000256" key="1">
    <source>
        <dbReference type="ARBA" id="ARBA00004496"/>
    </source>
</evidence>
<dbReference type="Gene3D" id="2.170.150.30">
    <property type="entry name" value="RIG-I-like receptor, C-terminal regulatory domain"/>
    <property type="match status" value="1"/>
</dbReference>
<dbReference type="GO" id="GO:0016787">
    <property type="term" value="F:hydrolase activity"/>
    <property type="evidence" value="ECO:0007669"/>
    <property type="project" value="UniProtKB-KW"/>
</dbReference>
<feature type="domain" description="Helicase ATP-binding" evidence="21">
    <location>
        <begin position="378"/>
        <end position="559"/>
    </location>
</feature>
<comment type="similarity">
    <text evidence="2">Belongs to the helicase family. RLR subfamily.</text>
</comment>
<reference evidence="24" key="1">
    <citation type="journal article" date="2021" name="Genome Biol. Evol.">
        <title>A High-Quality Reference Genome for a Parasitic Bivalve with Doubly Uniparental Inheritance (Bivalvia: Unionida).</title>
        <authorList>
            <person name="Smith C.H."/>
        </authorList>
    </citation>
    <scope>NUCLEOTIDE SEQUENCE</scope>
    <source>
        <strain evidence="24">CHS0354</strain>
    </source>
</reference>
<dbReference type="GO" id="GO:0045087">
    <property type="term" value="P:innate immune response"/>
    <property type="evidence" value="ECO:0007669"/>
    <property type="project" value="UniProtKB-KW"/>
</dbReference>
<keyword evidence="5" id="KW-1017">Isopeptide bond</keyword>
<dbReference type="PROSITE" id="PS51789">
    <property type="entry name" value="RLR_CTR"/>
    <property type="match status" value="1"/>
</dbReference>
<dbReference type="PROSITE" id="PS51194">
    <property type="entry name" value="HELICASE_CTER"/>
    <property type="match status" value="1"/>
</dbReference>
<keyword evidence="14" id="KW-0067">ATP-binding</keyword>
<evidence type="ECO:0000256" key="19">
    <source>
        <dbReference type="ARBA" id="ARBA00049390"/>
    </source>
</evidence>
<evidence type="ECO:0000256" key="13">
    <source>
        <dbReference type="ARBA" id="ARBA00022833"/>
    </source>
</evidence>
<keyword evidence="8" id="KW-0479">Metal-binding</keyword>
<dbReference type="CDD" id="cd01671">
    <property type="entry name" value="CARD"/>
    <property type="match status" value="1"/>
</dbReference>
<keyword evidence="11" id="KW-0378">Hydrolase</keyword>
<comment type="caution">
    <text evidence="24">The sequence shown here is derived from an EMBL/GenBank/DDBJ whole genome shotgun (WGS) entry which is preliminary data.</text>
</comment>
<evidence type="ECO:0000256" key="6">
    <source>
        <dbReference type="ARBA" id="ARBA00022553"/>
    </source>
</evidence>
<reference evidence="24" key="2">
    <citation type="journal article" date="2021" name="Genome Biol. Evol.">
        <title>Developing a high-quality reference genome for a parasitic bivalve with doubly uniparental inheritance (Bivalvia: Unionida).</title>
        <authorList>
            <person name="Smith C.H."/>
        </authorList>
    </citation>
    <scope>NUCLEOTIDE SEQUENCE</scope>
    <source>
        <strain evidence="24">CHS0354</strain>
        <tissue evidence="24">Mantle</tissue>
    </source>
</reference>
<evidence type="ECO:0000256" key="7">
    <source>
        <dbReference type="ARBA" id="ARBA00022588"/>
    </source>
</evidence>
<evidence type="ECO:0000313" key="24">
    <source>
        <dbReference type="EMBL" id="KAK3611677.1"/>
    </source>
</evidence>
<dbReference type="EC" id="3.6.4.13" evidence="3"/>
<keyword evidence="6" id="KW-0597">Phosphoprotein</keyword>
<dbReference type="InterPro" id="IPR038557">
    <property type="entry name" value="RLR_C_sf"/>
</dbReference>
<dbReference type="Gene3D" id="3.40.50.300">
    <property type="entry name" value="P-loop containing nucleotide triphosphate hydrolases"/>
    <property type="match status" value="2"/>
</dbReference>
<dbReference type="InterPro" id="IPR041204">
    <property type="entry name" value="RIG-I-like_C"/>
</dbReference>
<keyword evidence="13" id="KW-0862">Zinc</keyword>
<evidence type="ECO:0000256" key="10">
    <source>
        <dbReference type="ARBA" id="ARBA00022741"/>
    </source>
</evidence>
<dbReference type="Proteomes" id="UP001195483">
    <property type="component" value="Unassembled WGS sequence"/>
</dbReference>
<keyword evidence="16" id="KW-0391">Immunity</keyword>
<dbReference type="GO" id="GO:0051607">
    <property type="term" value="P:defense response to virus"/>
    <property type="evidence" value="ECO:0007669"/>
    <property type="project" value="UniProtKB-KW"/>
</dbReference>